<dbReference type="InterPro" id="IPR001584">
    <property type="entry name" value="Integrase_cat-core"/>
</dbReference>
<dbReference type="GO" id="GO:0005634">
    <property type="term" value="C:nucleus"/>
    <property type="evidence" value="ECO:0007669"/>
    <property type="project" value="UniProtKB-ARBA"/>
</dbReference>
<keyword evidence="7" id="KW-0695">RNA-directed DNA polymerase</keyword>
<dbReference type="InterPro" id="IPR041373">
    <property type="entry name" value="RT_RNaseH"/>
</dbReference>
<dbReference type="InterPro" id="IPR041588">
    <property type="entry name" value="Integrase_H2C2"/>
</dbReference>
<feature type="region of interest" description="Disordered" evidence="8">
    <location>
        <begin position="1"/>
        <end position="118"/>
    </location>
</feature>
<feature type="compositionally biased region" description="Pro residues" evidence="8">
    <location>
        <begin position="87"/>
        <end position="98"/>
    </location>
</feature>
<evidence type="ECO:0000256" key="8">
    <source>
        <dbReference type="SAM" id="MobiDB-lite"/>
    </source>
</evidence>
<dbReference type="InterPro" id="IPR043502">
    <property type="entry name" value="DNA/RNA_pol_sf"/>
</dbReference>
<proteinExistence type="predicted"/>
<dbReference type="SUPFAM" id="SSF56672">
    <property type="entry name" value="DNA/RNA polymerases"/>
    <property type="match status" value="1"/>
</dbReference>
<dbReference type="PANTHER" id="PTHR37984:SF5">
    <property type="entry name" value="PROTEIN NYNRIN-LIKE"/>
    <property type="match status" value="1"/>
</dbReference>
<accession>A0A9W8JU97</accession>
<evidence type="ECO:0000256" key="4">
    <source>
        <dbReference type="ARBA" id="ARBA00022759"/>
    </source>
</evidence>
<dbReference type="PANTHER" id="PTHR37984">
    <property type="entry name" value="PROTEIN CBG26694"/>
    <property type="match status" value="1"/>
</dbReference>
<dbReference type="GO" id="GO:0004519">
    <property type="term" value="F:endonuclease activity"/>
    <property type="evidence" value="ECO:0007669"/>
    <property type="project" value="UniProtKB-KW"/>
</dbReference>
<dbReference type="Proteomes" id="UP001148786">
    <property type="component" value="Unassembled WGS sequence"/>
</dbReference>
<evidence type="ECO:0000256" key="3">
    <source>
        <dbReference type="ARBA" id="ARBA00022722"/>
    </source>
</evidence>
<evidence type="ECO:0000256" key="7">
    <source>
        <dbReference type="ARBA" id="ARBA00022918"/>
    </source>
</evidence>
<keyword evidence="3" id="KW-0540">Nuclease</keyword>
<gene>
    <name evidence="10" type="ORF">NLJ89_g9041</name>
</gene>
<dbReference type="SUPFAM" id="SSF53098">
    <property type="entry name" value="Ribonuclease H-like"/>
    <property type="match status" value="1"/>
</dbReference>
<evidence type="ECO:0000259" key="9">
    <source>
        <dbReference type="PROSITE" id="PS50994"/>
    </source>
</evidence>
<dbReference type="GO" id="GO:0015074">
    <property type="term" value="P:DNA integration"/>
    <property type="evidence" value="ECO:0007669"/>
    <property type="project" value="InterPro"/>
</dbReference>
<evidence type="ECO:0000313" key="11">
    <source>
        <dbReference type="Proteomes" id="UP001148786"/>
    </source>
</evidence>
<keyword evidence="4" id="KW-0255">Endonuclease</keyword>
<organism evidence="10 11">
    <name type="scientific">Agrocybe chaxingu</name>
    <dbReference type="NCBI Taxonomy" id="84603"/>
    <lineage>
        <taxon>Eukaryota</taxon>
        <taxon>Fungi</taxon>
        <taxon>Dikarya</taxon>
        <taxon>Basidiomycota</taxon>
        <taxon>Agaricomycotina</taxon>
        <taxon>Agaricomycetes</taxon>
        <taxon>Agaricomycetidae</taxon>
        <taxon>Agaricales</taxon>
        <taxon>Agaricineae</taxon>
        <taxon>Strophariaceae</taxon>
        <taxon>Agrocybe</taxon>
    </lineage>
</organism>
<comment type="caution">
    <text evidence="10">The sequence shown here is derived from an EMBL/GenBank/DDBJ whole genome shotgun (WGS) entry which is preliminary data.</text>
</comment>
<dbReference type="CDD" id="cd09274">
    <property type="entry name" value="RNase_HI_RT_Ty3"/>
    <property type="match status" value="1"/>
</dbReference>
<feature type="compositionally biased region" description="Low complexity" evidence="8">
    <location>
        <begin position="37"/>
        <end position="48"/>
    </location>
</feature>
<dbReference type="Gene3D" id="3.10.20.370">
    <property type="match status" value="1"/>
</dbReference>
<dbReference type="PROSITE" id="PS50994">
    <property type="entry name" value="INTEGRASE"/>
    <property type="match status" value="1"/>
</dbReference>
<evidence type="ECO:0000256" key="5">
    <source>
        <dbReference type="ARBA" id="ARBA00022801"/>
    </source>
</evidence>
<protein>
    <recommendedName>
        <fullName evidence="9">Integrase catalytic domain-containing protein</fullName>
    </recommendedName>
</protein>
<keyword evidence="5" id="KW-0378">Hydrolase</keyword>
<sequence length="669" mass="75702">MTNTNLETPVFPPNNDSSIFSTHSKPVGPDQPRRSYRLSSSSSHCRSSTTEKSKDPVVSSNTQNSAVNVTPAAKGVSGSTLLDKNPPTKPRPPEPLPPIDEDCKSISPGEKYSSTSREDIREDTHTMIEEMHQDILKNMCIMFQDMLKEIKKEVGAEVRAEVRSGMFREGSEWRAFVARELAGLKGGEGEVEQTAFETLRSAILEDIVLTLPLDNAPFRIEADSSGFATGAVLSQLQEDIWRPVAFSSKSLNDVERNYEIHDRELLSIMRALADWRRYLHGSSSPVEILSDHANLQYFMRSQHLNRRQARWSLELAEYNFTLVHKPGTSMVCSDALSRLPSYDKGSGDNADVVLLKPQHIRRTAIEYRPNSFVDEIRTHSLEIERMWDLNKNKPGWTFTDGVLTWFNRVYVPDAGDLRERVLRANHDTLSAGHPGRLKTIELVQRDFWWPSLAHDARRYTDGCVICQKIKPLRQAPLGLLSPNKSPSDTWDTISADLITDLPRSKGFDSIFVVVDRLSKMVRVVPTKKTVSSEGLARLYRDNVWKDFGLPCTIISDRGPQFVSHFTKALNSLLGISENTSTAFRPQTDGQTERTNQEVEIYLRAFMNKRQNDWAEWLACAEFALNNKISSTTGYSPFFVNYGKNPRRPLAPIRTPASRVPHCERFCKAR</sequence>
<dbReference type="InterPro" id="IPR012337">
    <property type="entry name" value="RNaseH-like_sf"/>
</dbReference>
<reference evidence="10" key="1">
    <citation type="submission" date="2022-07" db="EMBL/GenBank/DDBJ databases">
        <title>Genome Sequence of Agrocybe chaxingu.</title>
        <authorList>
            <person name="Buettner E."/>
        </authorList>
    </citation>
    <scope>NUCLEOTIDE SEQUENCE</scope>
    <source>
        <strain evidence="10">MP-N11</strain>
    </source>
</reference>
<keyword evidence="1" id="KW-0808">Transferase</keyword>
<dbReference type="GO" id="GO:0016787">
    <property type="term" value="F:hydrolase activity"/>
    <property type="evidence" value="ECO:0007669"/>
    <property type="project" value="UniProtKB-KW"/>
</dbReference>
<name>A0A9W8JU97_9AGAR</name>
<dbReference type="Gene3D" id="3.30.420.10">
    <property type="entry name" value="Ribonuclease H-like superfamily/Ribonuclease H"/>
    <property type="match status" value="1"/>
</dbReference>
<dbReference type="GO" id="GO:0003723">
    <property type="term" value="F:RNA binding"/>
    <property type="evidence" value="ECO:0007669"/>
    <property type="project" value="UniProtKB-KW"/>
</dbReference>
<evidence type="ECO:0000256" key="2">
    <source>
        <dbReference type="ARBA" id="ARBA00022695"/>
    </source>
</evidence>
<dbReference type="EMBL" id="JANKHO010001331">
    <property type="protein sequence ID" value="KAJ3502093.1"/>
    <property type="molecule type" value="Genomic_DNA"/>
</dbReference>
<evidence type="ECO:0000313" key="10">
    <source>
        <dbReference type="EMBL" id="KAJ3502093.1"/>
    </source>
</evidence>
<dbReference type="InterPro" id="IPR036397">
    <property type="entry name" value="RNaseH_sf"/>
</dbReference>
<dbReference type="FunFam" id="3.10.20.370:FF:000001">
    <property type="entry name" value="Retrovirus-related Pol polyprotein from transposon 17.6-like protein"/>
    <property type="match status" value="1"/>
</dbReference>
<keyword evidence="6" id="KW-0694">RNA-binding</keyword>
<feature type="domain" description="Integrase catalytic" evidence="9">
    <location>
        <begin position="482"/>
        <end position="644"/>
    </location>
</feature>
<feature type="compositionally biased region" description="Polar residues" evidence="8">
    <location>
        <begin position="58"/>
        <end position="68"/>
    </location>
</feature>
<dbReference type="Pfam" id="PF17917">
    <property type="entry name" value="RT_RNaseH"/>
    <property type="match status" value="1"/>
</dbReference>
<dbReference type="Gene3D" id="1.10.340.70">
    <property type="match status" value="1"/>
</dbReference>
<dbReference type="GO" id="GO:0003964">
    <property type="term" value="F:RNA-directed DNA polymerase activity"/>
    <property type="evidence" value="ECO:0007669"/>
    <property type="project" value="UniProtKB-KW"/>
</dbReference>
<dbReference type="InterPro" id="IPR050951">
    <property type="entry name" value="Retrovirus_Pol_polyprotein"/>
</dbReference>
<dbReference type="OrthoDB" id="2273864at2759"/>
<dbReference type="Pfam" id="PF17921">
    <property type="entry name" value="Integrase_H2C2"/>
    <property type="match status" value="1"/>
</dbReference>
<keyword evidence="2" id="KW-0548">Nucleotidyltransferase</keyword>
<evidence type="ECO:0000256" key="1">
    <source>
        <dbReference type="ARBA" id="ARBA00022679"/>
    </source>
</evidence>
<evidence type="ECO:0000256" key="6">
    <source>
        <dbReference type="ARBA" id="ARBA00022884"/>
    </source>
</evidence>
<dbReference type="AlphaFoldDB" id="A0A9W8JU97"/>
<feature type="compositionally biased region" description="Polar residues" evidence="8">
    <location>
        <begin position="14"/>
        <end position="24"/>
    </location>
</feature>
<keyword evidence="11" id="KW-1185">Reference proteome</keyword>